<evidence type="ECO:0000256" key="1">
    <source>
        <dbReference type="SAM" id="SignalP"/>
    </source>
</evidence>
<protein>
    <submittedName>
        <fullName evidence="2">Peptidase S1</fullName>
    </submittedName>
</protein>
<dbReference type="RefSeq" id="WP_119379495.1">
    <property type="nucleotide sequence ID" value="NZ_QWGB01000005.1"/>
</dbReference>
<accession>A0A399R256</accession>
<reference evidence="2 3" key="1">
    <citation type="submission" date="2018-08" db="EMBL/GenBank/DDBJ databases">
        <title>Henriciella mobilis sp. nov., isolated from seawater.</title>
        <authorList>
            <person name="Cheng H."/>
            <person name="Wu Y.-H."/>
            <person name="Xu X.-W."/>
            <person name="Guo L.-L."/>
        </authorList>
    </citation>
    <scope>NUCLEOTIDE SEQUENCE [LARGE SCALE GENOMIC DNA]</scope>
    <source>
        <strain evidence="2 3">CCUG66934</strain>
    </source>
</reference>
<comment type="caution">
    <text evidence="2">The sequence shown here is derived from an EMBL/GenBank/DDBJ whole genome shotgun (WGS) entry which is preliminary data.</text>
</comment>
<evidence type="ECO:0000313" key="2">
    <source>
        <dbReference type="EMBL" id="RIJ24305.1"/>
    </source>
</evidence>
<keyword evidence="1" id="KW-0732">Signal</keyword>
<dbReference type="OrthoDB" id="5973611at2"/>
<dbReference type="EMBL" id="QWGB01000005">
    <property type="protein sequence ID" value="RIJ24305.1"/>
    <property type="molecule type" value="Genomic_DNA"/>
</dbReference>
<proteinExistence type="predicted"/>
<dbReference type="AlphaFoldDB" id="A0A399R256"/>
<organism evidence="2 3">
    <name type="scientific">Henriciella barbarensis</name>
    <dbReference type="NCBI Taxonomy" id="86342"/>
    <lineage>
        <taxon>Bacteria</taxon>
        <taxon>Pseudomonadati</taxon>
        <taxon>Pseudomonadota</taxon>
        <taxon>Alphaproteobacteria</taxon>
        <taxon>Hyphomonadales</taxon>
        <taxon>Hyphomonadaceae</taxon>
        <taxon>Henriciella</taxon>
    </lineage>
</organism>
<sequence length="160" mass="16837">MKTVRLAALAASALGLAMSAAAQDFMKEATYGTIELSAGFQPDPHEIDLRAGGSLDATDKLGSNCPGFVADAPDYDLLYDNGSGSLPLIITVRSAYDTTLIVNTPNGDWLCDDDSGPSHNPSIRFDPGADGLYDIWVGTYEQGSLQDATLVISELSSSED</sequence>
<feature type="chain" id="PRO_5017306269" evidence="1">
    <location>
        <begin position="23"/>
        <end position="160"/>
    </location>
</feature>
<dbReference type="Proteomes" id="UP000265431">
    <property type="component" value="Unassembled WGS sequence"/>
</dbReference>
<feature type="signal peptide" evidence="1">
    <location>
        <begin position="1"/>
        <end position="22"/>
    </location>
</feature>
<gene>
    <name evidence="2" type="ORF">D1224_08705</name>
</gene>
<name>A0A399R256_9PROT</name>
<keyword evidence="3" id="KW-1185">Reference proteome</keyword>
<evidence type="ECO:0000313" key="3">
    <source>
        <dbReference type="Proteomes" id="UP000265431"/>
    </source>
</evidence>